<dbReference type="OrthoDB" id="2577792at2759"/>
<feature type="compositionally biased region" description="Polar residues" evidence="1">
    <location>
        <begin position="492"/>
        <end position="507"/>
    </location>
</feature>
<dbReference type="EMBL" id="AWGH01000023">
    <property type="protein sequence ID" value="ODN89139.1"/>
    <property type="molecule type" value="Genomic_DNA"/>
</dbReference>
<comment type="caution">
    <text evidence="2">The sequence shown here is derived from an EMBL/GenBank/DDBJ whole genome shotgun (WGS) entry which is preliminary data.</text>
</comment>
<keyword evidence="3" id="KW-1185">Reference proteome</keyword>
<dbReference type="RefSeq" id="XP_019029424.1">
    <property type="nucleotide sequence ID" value="XM_019178517.1"/>
</dbReference>
<reference evidence="2 3" key="1">
    <citation type="submission" date="2016-06" db="EMBL/GenBank/DDBJ databases">
        <title>Evolution of pathogenesis and genome organization in the Tremellales.</title>
        <authorList>
            <person name="Cuomo C."/>
            <person name="Litvintseva A."/>
            <person name="Heitman J."/>
            <person name="Chen Y."/>
            <person name="Sun S."/>
            <person name="Springer D."/>
            <person name="Dromer F."/>
            <person name="Young S."/>
            <person name="Zeng Q."/>
            <person name="Chapman S."/>
            <person name="Gujja S."/>
            <person name="Saif S."/>
            <person name="Birren B."/>
        </authorList>
    </citation>
    <scope>NUCLEOTIDE SEQUENCE [LARGE SCALE GENOMIC DNA]</scope>
    <source>
        <strain evidence="2 3">CBS 7118</strain>
    </source>
</reference>
<gene>
    <name evidence="2" type="ORF">L198_06458</name>
</gene>
<evidence type="ECO:0000313" key="2">
    <source>
        <dbReference type="EMBL" id="ODN89139.1"/>
    </source>
</evidence>
<feature type="region of interest" description="Disordered" evidence="1">
    <location>
        <begin position="399"/>
        <end position="531"/>
    </location>
</feature>
<evidence type="ECO:0000313" key="3">
    <source>
        <dbReference type="Proteomes" id="UP000094819"/>
    </source>
</evidence>
<proteinExistence type="predicted"/>
<sequence>MFAPREHQAGSPTTYGSFFDIDTTLRGQAETGAVRALFSDPKILRNAITSFGLARDNEHGEPDTVEPHADLLKLLLKWYRIISASEIREGFSELHTTGGSLSLFDARVRQDDGRDKIFRQTLHFSEFVNWSGENSKLFGQDVKGSVGRKEGVIKPDGGISASVVCTFDHIDDKPTLVDGEFVMEPNEYLTSLGNVTAGLRTKYKLKDNEVLYHIVCIVIEIKPPIVREMLLIAQTSCYAGGYHDVCGTSYGYAGRGPKAYRLLVLDNAIVFEGKSDDGVEVVGDFDMLEKRLKEGSVKIGRSFLVKDSEREDGLEGEDGLDDKVVKDVRKLFVAAIKQLKTILRNGQPLRRLPSPRGKTWTALKNTVETFRFENAVTQPRRFFEGARLSKKKVAELQKLRERKGNSASAENAERGPRAEDSDFVAPPEGAESTEVNADAQSRTDIDSKRPTRTRKKTKQQSVNDPPPKVRRNRSPSPGGGGQGPSKGRSTGNQATRAGPSATTSSATKEGGQRGRGAKAAGKTVGHRVGNVRESDDNTANVLKGKDSFESASSKEEIQTPHGSIIINPVIAGTYGDDDVENTEYDPLTAFNLQNINSYMPKLNAGEKVRSFHESMLMDPVMNGGQTRHIALPEIQSIEEEMPKKTASGIMEDDIIDEEDNGSFDRAPSAVYDDPLEESMLGDAEKRRSFNERIQLLAARSVLRQANTIFVIASKEIFNRCLDEAIKFVHLYVHAIGLRLTQSRR</sequence>
<name>A0A1E3IKL4_9TREE</name>
<organism evidence="2 3">
    <name type="scientific">Cryptococcus wingfieldii CBS 7118</name>
    <dbReference type="NCBI Taxonomy" id="1295528"/>
    <lineage>
        <taxon>Eukaryota</taxon>
        <taxon>Fungi</taxon>
        <taxon>Dikarya</taxon>
        <taxon>Basidiomycota</taxon>
        <taxon>Agaricomycotina</taxon>
        <taxon>Tremellomycetes</taxon>
        <taxon>Tremellales</taxon>
        <taxon>Cryptococcaceae</taxon>
        <taxon>Cryptococcus</taxon>
    </lineage>
</organism>
<dbReference type="GeneID" id="30195670"/>
<evidence type="ECO:0000256" key="1">
    <source>
        <dbReference type="SAM" id="MobiDB-lite"/>
    </source>
</evidence>
<protein>
    <submittedName>
        <fullName evidence="2">Uncharacterized protein</fullName>
    </submittedName>
</protein>
<feature type="compositionally biased region" description="Basic and acidic residues" evidence="1">
    <location>
        <begin position="411"/>
        <end position="420"/>
    </location>
</feature>
<dbReference type="AlphaFoldDB" id="A0A1E3IKL4"/>
<accession>A0A1E3IKL4</accession>
<dbReference type="Proteomes" id="UP000094819">
    <property type="component" value="Unassembled WGS sequence"/>
</dbReference>